<keyword evidence="3" id="KW-0611">Plant defense</keyword>
<dbReference type="InterPro" id="IPR036955">
    <property type="entry name" value="AP2/ERF_dom_sf"/>
</dbReference>
<evidence type="ECO:0000259" key="10">
    <source>
        <dbReference type="PROSITE" id="PS51032"/>
    </source>
</evidence>
<dbReference type="PANTHER" id="PTHR31190">
    <property type="entry name" value="DNA-BINDING DOMAIN"/>
    <property type="match status" value="1"/>
</dbReference>
<feature type="region of interest" description="Disordered" evidence="9">
    <location>
        <begin position="256"/>
        <end position="291"/>
    </location>
</feature>
<evidence type="ECO:0000256" key="9">
    <source>
        <dbReference type="SAM" id="MobiDB-lite"/>
    </source>
</evidence>
<evidence type="ECO:0000313" key="11">
    <source>
        <dbReference type="EMBL" id="MPA50421.1"/>
    </source>
</evidence>
<dbReference type="GO" id="GO:0000976">
    <property type="term" value="F:transcription cis-regulatory region binding"/>
    <property type="evidence" value="ECO:0007669"/>
    <property type="project" value="UniProtKB-ARBA"/>
</dbReference>
<dbReference type="GO" id="GO:0005634">
    <property type="term" value="C:nucleus"/>
    <property type="evidence" value="ECO:0007669"/>
    <property type="project" value="UniProtKB-SubCell"/>
</dbReference>
<dbReference type="PRINTS" id="PR00367">
    <property type="entry name" value="ETHRSPELEMNT"/>
</dbReference>
<keyword evidence="5" id="KW-0238">DNA-binding</keyword>
<evidence type="ECO:0000256" key="4">
    <source>
        <dbReference type="ARBA" id="ARBA00023015"/>
    </source>
</evidence>
<name>A0A5B7A439_DAVIN</name>
<feature type="region of interest" description="Disordered" evidence="9">
    <location>
        <begin position="164"/>
        <end position="186"/>
    </location>
</feature>
<keyword evidence="4" id="KW-0805">Transcription regulation</keyword>
<reference evidence="11" key="1">
    <citation type="submission" date="2019-08" db="EMBL/GenBank/DDBJ databases">
        <title>Reference gene set and small RNA set construction with multiple tissues from Davidia involucrata Baill.</title>
        <authorList>
            <person name="Yang H."/>
            <person name="Zhou C."/>
            <person name="Li G."/>
            <person name="Wang J."/>
            <person name="Gao P."/>
            <person name="Wang M."/>
            <person name="Wang R."/>
            <person name="Zhao Y."/>
        </authorList>
    </citation>
    <scope>NUCLEOTIDE SEQUENCE</scope>
    <source>
        <tissue evidence="11">Mixed with DoveR01_LX</tissue>
    </source>
</reference>
<evidence type="ECO:0000256" key="7">
    <source>
        <dbReference type="ARBA" id="ARBA00023163"/>
    </source>
</evidence>
<comment type="subcellular location">
    <subcellularLocation>
        <location evidence="1">Nucleus</location>
    </subcellularLocation>
</comment>
<dbReference type="InterPro" id="IPR001471">
    <property type="entry name" value="AP2/ERF_dom"/>
</dbReference>
<dbReference type="InterPro" id="IPR044808">
    <property type="entry name" value="ERF_plant"/>
</dbReference>
<dbReference type="PANTHER" id="PTHR31190:SF499">
    <property type="entry name" value="ETHYLENE-RESPONSIVE TRANSCRIPTION FACTOR ERF105"/>
    <property type="match status" value="1"/>
</dbReference>
<accession>A0A5B7A439</accession>
<dbReference type="FunFam" id="3.30.730.10:FF:000001">
    <property type="entry name" value="Ethylene-responsive transcription factor 2"/>
    <property type="match status" value="1"/>
</dbReference>
<evidence type="ECO:0000256" key="5">
    <source>
        <dbReference type="ARBA" id="ARBA00023125"/>
    </source>
</evidence>
<evidence type="ECO:0000256" key="2">
    <source>
        <dbReference type="ARBA" id="ARBA00022745"/>
    </source>
</evidence>
<evidence type="ECO:0000256" key="3">
    <source>
        <dbReference type="ARBA" id="ARBA00022821"/>
    </source>
</evidence>
<dbReference type="Pfam" id="PF00847">
    <property type="entry name" value="AP2"/>
    <property type="match status" value="1"/>
</dbReference>
<organism evidence="11">
    <name type="scientific">Davidia involucrata</name>
    <name type="common">Dove tree</name>
    <dbReference type="NCBI Taxonomy" id="16924"/>
    <lineage>
        <taxon>Eukaryota</taxon>
        <taxon>Viridiplantae</taxon>
        <taxon>Streptophyta</taxon>
        <taxon>Embryophyta</taxon>
        <taxon>Tracheophyta</taxon>
        <taxon>Spermatophyta</taxon>
        <taxon>Magnoliopsida</taxon>
        <taxon>eudicotyledons</taxon>
        <taxon>Gunneridae</taxon>
        <taxon>Pentapetalae</taxon>
        <taxon>asterids</taxon>
        <taxon>Cornales</taxon>
        <taxon>Nyssaceae</taxon>
        <taxon>Davidia</taxon>
    </lineage>
</organism>
<dbReference type="PROSITE" id="PS51032">
    <property type="entry name" value="AP2_ERF"/>
    <property type="match status" value="1"/>
</dbReference>
<dbReference type="AlphaFoldDB" id="A0A5B7A439"/>
<keyword evidence="6" id="KW-0010">Activator</keyword>
<evidence type="ECO:0000256" key="1">
    <source>
        <dbReference type="ARBA" id="ARBA00004123"/>
    </source>
</evidence>
<sequence>MATPDEVSALELIRQHLLGEFPLAESLSFITDLIMSDSSSIFTADDCIATVKSEVSSSQSDSFCCSQMSSSDSPITISDYLISDEVNHTDIFNFVPNSINFEQNQCDFFEFESKPQIIDLTTPKSLNLNFQSGSQSSFNDRKPSLKIDLPPVKKLERLEFPESTQPSTVVSVQKPSNAEERKHYRGVRQRPWGKFAAEIRDSNRRGSRVWLGTFDTAIEAAKAYDRAAFNMRGSKAILNFPLEAGKSYDTVAATDGCRKRRRDVEEETELKPVKKEKLPESETSTSSETACPLTPSSWTAFWGDQNVNGMFSVTPLSPLSPHPPFGYPQLMVM</sequence>
<evidence type="ECO:0000256" key="6">
    <source>
        <dbReference type="ARBA" id="ARBA00023159"/>
    </source>
</evidence>
<keyword evidence="8" id="KW-0539">Nucleus</keyword>
<dbReference type="EMBL" id="GHES01019862">
    <property type="protein sequence ID" value="MPA50421.1"/>
    <property type="molecule type" value="Transcribed_RNA"/>
</dbReference>
<dbReference type="CDD" id="cd00018">
    <property type="entry name" value="AP2"/>
    <property type="match status" value="1"/>
</dbReference>
<evidence type="ECO:0000256" key="8">
    <source>
        <dbReference type="ARBA" id="ARBA00023242"/>
    </source>
</evidence>
<keyword evidence="2" id="KW-0936">Ethylene signaling pathway</keyword>
<protein>
    <recommendedName>
        <fullName evidence="10">AP2/ERF domain-containing protein</fullName>
    </recommendedName>
</protein>
<dbReference type="SUPFAM" id="SSF54171">
    <property type="entry name" value="DNA-binding domain"/>
    <property type="match status" value="1"/>
</dbReference>
<gene>
    <name evidence="11" type="ORF">Din_019862</name>
</gene>
<dbReference type="InterPro" id="IPR016177">
    <property type="entry name" value="DNA-bd_dom_sf"/>
</dbReference>
<dbReference type="GO" id="GO:0009873">
    <property type="term" value="P:ethylene-activated signaling pathway"/>
    <property type="evidence" value="ECO:0007669"/>
    <property type="project" value="UniProtKB-KW"/>
</dbReference>
<keyword evidence="7" id="KW-0804">Transcription</keyword>
<feature type="compositionally biased region" description="Basic and acidic residues" evidence="9">
    <location>
        <begin position="269"/>
        <end position="280"/>
    </location>
</feature>
<dbReference type="SMART" id="SM00380">
    <property type="entry name" value="AP2"/>
    <property type="match status" value="1"/>
</dbReference>
<proteinExistence type="predicted"/>
<dbReference type="GO" id="GO:0003700">
    <property type="term" value="F:DNA-binding transcription factor activity"/>
    <property type="evidence" value="ECO:0007669"/>
    <property type="project" value="InterPro"/>
</dbReference>
<dbReference type="GO" id="GO:0006952">
    <property type="term" value="P:defense response"/>
    <property type="evidence" value="ECO:0007669"/>
    <property type="project" value="UniProtKB-KW"/>
</dbReference>
<dbReference type="Gene3D" id="3.30.730.10">
    <property type="entry name" value="AP2/ERF domain"/>
    <property type="match status" value="1"/>
</dbReference>
<feature type="domain" description="AP2/ERF" evidence="10">
    <location>
        <begin position="183"/>
        <end position="241"/>
    </location>
</feature>
<feature type="compositionally biased region" description="Polar residues" evidence="9">
    <location>
        <begin position="164"/>
        <end position="176"/>
    </location>
</feature>